<evidence type="ECO:0000313" key="1">
    <source>
        <dbReference type="EMBL" id="GAI42550.1"/>
    </source>
</evidence>
<gene>
    <name evidence="1" type="ORF">S06H3_42923</name>
</gene>
<dbReference type="AlphaFoldDB" id="X1PTX8"/>
<reference evidence="1" key="1">
    <citation type="journal article" date="2014" name="Front. Microbiol.">
        <title>High frequency of phylogenetically diverse reductive dehalogenase-homologous genes in deep subseafloor sedimentary metagenomes.</title>
        <authorList>
            <person name="Kawai M."/>
            <person name="Futagami T."/>
            <person name="Toyoda A."/>
            <person name="Takaki Y."/>
            <person name="Nishi S."/>
            <person name="Hori S."/>
            <person name="Arai W."/>
            <person name="Tsubouchi T."/>
            <person name="Morono Y."/>
            <person name="Uchiyama I."/>
            <person name="Ito T."/>
            <person name="Fujiyama A."/>
            <person name="Inagaki F."/>
            <person name="Takami H."/>
        </authorList>
    </citation>
    <scope>NUCLEOTIDE SEQUENCE</scope>
    <source>
        <strain evidence="1">Expedition CK06-06</strain>
    </source>
</reference>
<sequence>MAKCSLCHREGSEGGYCGYHRDAHANLVAAYEAWRKSTELSWTGFLEEVIQTKEIGGWAREVALDFLSK</sequence>
<dbReference type="EMBL" id="BARV01026580">
    <property type="protein sequence ID" value="GAI42550.1"/>
    <property type="molecule type" value="Genomic_DNA"/>
</dbReference>
<name>X1PTX8_9ZZZZ</name>
<protein>
    <submittedName>
        <fullName evidence="1">Uncharacterized protein</fullName>
    </submittedName>
</protein>
<proteinExistence type="predicted"/>
<comment type="caution">
    <text evidence="1">The sequence shown here is derived from an EMBL/GenBank/DDBJ whole genome shotgun (WGS) entry which is preliminary data.</text>
</comment>
<organism evidence="1">
    <name type="scientific">marine sediment metagenome</name>
    <dbReference type="NCBI Taxonomy" id="412755"/>
    <lineage>
        <taxon>unclassified sequences</taxon>
        <taxon>metagenomes</taxon>
        <taxon>ecological metagenomes</taxon>
    </lineage>
</organism>
<accession>X1PTX8</accession>